<proteinExistence type="predicted"/>
<protein>
    <recommendedName>
        <fullName evidence="1">Macro domain-containing protein</fullName>
    </recommendedName>
</protein>
<reference evidence="2 3" key="1">
    <citation type="submission" date="2020-12" db="EMBL/GenBank/DDBJ databases">
        <authorList>
            <person name="Esmael A."/>
        </authorList>
    </citation>
    <scope>NUCLEOTIDE SEQUENCE [LARGE SCALE GENOMIC DNA]</scope>
</reference>
<accession>A0A7T7Z8A5</accession>
<name>A0A7T7Z8A5_9CAUD</name>
<evidence type="ECO:0000259" key="1">
    <source>
        <dbReference type="PROSITE" id="PS51154"/>
    </source>
</evidence>
<dbReference type="Gene3D" id="3.40.220.10">
    <property type="entry name" value="Leucine Aminopeptidase, subunit E, domain 1"/>
    <property type="match status" value="1"/>
</dbReference>
<evidence type="ECO:0000313" key="3">
    <source>
        <dbReference type="Proteomes" id="UP000595307"/>
    </source>
</evidence>
<dbReference type="InterPro" id="IPR043472">
    <property type="entry name" value="Macro_dom-like"/>
</dbReference>
<organism evidence="2 3">
    <name type="scientific">Salmonella phage SPHG3</name>
    <dbReference type="NCBI Taxonomy" id="2801526"/>
    <lineage>
        <taxon>Viruses</taxon>
        <taxon>Duplodnaviria</taxon>
        <taxon>Heunggongvirae</taxon>
        <taxon>Uroviricota</taxon>
        <taxon>Caudoviricetes</taxon>
        <taxon>Pantevenvirales</taxon>
        <taxon>Ackermannviridae</taxon>
        <taxon>Cvivirinae</taxon>
        <taxon>Kuttervirus</taxon>
        <taxon>Kuttervirus STW77</taxon>
    </lineage>
</organism>
<dbReference type="InterPro" id="IPR002589">
    <property type="entry name" value="Macro_dom"/>
</dbReference>
<dbReference type="PROSITE" id="PS51154">
    <property type="entry name" value="MACRO"/>
    <property type="match status" value="1"/>
</dbReference>
<dbReference type="Proteomes" id="UP000595307">
    <property type="component" value="Segment"/>
</dbReference>
<sequence length="206" mass="23005">METLRMTTYVITNGDLLKAATSFNLINAFAHGANCWSVMGAGIANHVRLDFPEIYRADQLDERGPEQRLGNMSYAFDHDTGVWGFNLYTQFYPGPNARMPSIISSVQIMFEQVHDIIEAKTDETVYVGLPAIGCGIGGLKLFHVVSQINKIADTIFEDTRRRVVPVFYIRQGDGFEQDLQELSQMVDYGISVVASEEDIIEEEGIG</sequence>
<dbReference type="EMBL" id="MW388005">
    <property type="protein sequence ID" value="QQO39083.1"/>
    <property type="molecule type" value="Genomic_DNA"/>
</dbReference>
<evidence type="ECO:0000313" key="2">
    <source>
        <dbReference type="EMBL" id="QQO39083.1"/>
    </source>
</evidence>
<dbReference type="SUPFAM" id="SSF52949">
    <property type="entry name" value="Macro domain-like"/>
    <property type="match status" value="1"/>
</dbReference>
<feature type="domain" description="Macro" evidence="1">
    <location>
        <begin position="1"/>
        <end position="183"/>
    </location>
</feature>